<accession>A0A1L3MXF9</accession>
<reference evidence="1 2" key="1">
    <citation type="journal article" date="2016" name="Sci. Rep.">
        <title>Complete genome sequence and transcriptomic analysis of a novel marine strain Bacillus weihaiensis reveals the mechanism of brown algae degradation.</title>
        <authorList>
            <person name="Zhu Y."/>
            <person name="Chen P."/>
            <person name="Bao Y."/>
            <person name="Men Y."/>
            <person name="Zeng Y."/>
            <person name="Yang J."/>
            <person name="Sun J."/>
            <person name="Sun Y."/>
        </authorList>
    </citation>
    <scope>NUCLEOTIDE SEQUENCE [LARGE SCALE GENOMIC DNA]</scope>
    <source>
        <strain evidence="1 2">Alg07</strain>
    </source>
</reference>
<keyword evidence="2" id="KW-1185">Reference proteome</keyword>
<dbReference type="EMBL" id="CP016020">
    <property type="protein sequence ID" value="APH07029.1"/>
    <property type="molecule type" value="Genomic_DNA"/>
</dbReference>
<gene>
    <name evidence="1" type="ORF">A9C19_09035</name>
</gene>
<dbReference type="Proteomes" id="UP000181936">
    <property type="component" value="Chromosome"/>
</dbReference>
<sequence length="101" mass="11621">MAILLVCFYFFFGFRDSVFYKGFPIPIGATLTHEDSSMKVESYEWWAASEENGLPFNYLIMIRLYGWTPTEVVGSMTVYEKGDHQVAVISQEDYLGLSPRD</sequence>
<protein>
    <submittedName>
        <fullName evidence="1">Uncharacterized protein</fullName>
    </submittedName>
</protein>
<organism evidence="1 2">
    <name type="scientific">Bacillus weihaiensis</name>
    <dbReference type="NCBI Taxonomy" id="1547283"/>
    <lineage>
        <taxon>Bacteria</taxon>
        <taxon>Bacillati</taxon>
        <taxon>Bacillota</taxon>
        <taxon>Bacilli</taxon>
        <taxon>Bacillales</taxon>
        <taxon>Bacillaceae</taxon>
        <taxon>Bacillus</taxon>
    </lineage>
</organism>
<dbReference type="KEGG" id="bwh:A9C19_09035"/>
<proteinExistence type="predicted"/>
<evidence type="ECO:0000313" key="1">
    <source>
        <dbReference type="EMBL" id="APH07029.1"/>
    </source>
</evidence>
<dbReference type="STRING" id="1547283.A9C19_09035"/>
<evidence type="ECO:0000313" key="2">
    <source>
        <dbReference type="Proteomes" id="UP000181936"/>
    </source>
</evidence>
<dbReference type="AlphaFoldDB" id="A0A1L3MXF9"/>
<name>A0A1L3MXF9_9BACI</name>